<feature type="compositionally biased region" description="Acidic residues" evidence="6">
    <location>
        <begin position="9"/>
        <end position="20"/>
    </location>
</feature>
<accession>S3DGF7</accession>
<dbReference type="SUPFAM" id="SSF56112">
    <property type="entry name" value="Protein kinase-like (PK-like)"/>
    <property type="match status" value="1"/>
</dbReference>
<name>S3DGF7_GLAL2</name>
<evidence type="ECO:0000256" key="5">
    <source>
        <dbReference type="ARBA" id="ARBA00022840"/>
    </source>
</evidence>
<reference evidence="8 9" key="1">
    <citation type="journal article" date="2013" name="BMC Genomics">
        <title>Genomics-driven discovery of the pneumocandin biosynthetic gene cluster in the fungus Glarea lozoyensis.</title>
        <authorList>
            <person name="Chen L."/>
            <person name="Yue Q."/>
            <person name="Zhang X."/>
            <person name="Xiang M."/>
            <person name="Wang C."/>
            <person name="Li S."/>
            <person name="Che Y."/>
            <person name="Ortiz-Lopez F.J."/>
            <person name="Bills G.F."/>
            <person name="Liu X."/>
            <person name="An Z."/>
        </authorList>
    </citation>
    <scope>NUCLEOTIDE SEQUENCE [LARGE SCALE GENOMIC DNA]</scope>
    <source>
        <strain evidence="9">ATCC 20868 / MF5171</strain>
    </source>
</reference>
<keyword evidence="5" id="KW-0067">ATP-binding</keyword>
<evidence type="ECO:0000256" key="6">
    <source>
        <dbReference type="SAM" id="MobiDB-lite"/>
    </source>
</evidence>
<evidence type="ECO:0000256" key="4">
    <source>
        <dbReference type="ARBA" id="ARBA00022777"/>
    </source>
</evidence>
<dbReference type="RefSeq" id="XP_008077032.1">
    <property type="nucleotide sequence ID" value="XM_008078841.1"/>
</dbReference>
<sequence length="351" mass="39620">MEPAITAYSEDEESELDSDDLDEIDLIEGDSEPVNRYGSKLYYPLTIGEVLGQRYTIRGNTGGESDATNDYLLGQGKSNLLTYHEWFELSAATTSHVHRVLIFPLVGPNLDQTFSHAMPMSTHMYYRMSAAWQLLLSLKNLHEAKIVHRDLNPGAVMWGLTSLDDYDTTTIYEHLGVPRKYDLGWLWKPGELVKPATIPEMLRDDRIYLGDFGMAIKDDTPVPTKVQTPTQFCAPERFHGVDPSSASDMWSYMYIFSWIYLGFVPVQRRGGVGVMSDLVGILGPLPEHWHGYFKCGKEQGSDGWYDQSQVPIEKMTLTSLVAGRQSAVSQEEQELVGKFLRRCFAISLRTA</sequence>
<dbReference type="PROSITE" id="PS50011">
    <property type="entry name" value="PROTEIN_KINASE_DOM"/>
    <property type="match status" value="1"/>
</dbReference>
<evidence type="ECO:0000313" key="8">
    <source>
        <dbReference type="EMBL" id="EPE36214.1"/>
    </source>
</evidence>
<keyword evidence="1" id="KW-0723">Serine/threonine-protein kinase</keyword>
<dbReference type="InterPro" id="IPR000719">
    <property type="entry name" value="Prot_kinase_dom"/>
</dbReference>
<evidence type="ECO:0000313" key="9">
    <source>
        <dbReference type="Proteomes" id="UP000016922"/>
    </source>
</evidence>
<dbReference type="OMA" id="YPVCIGE"/>
<dbReference type="Proteomes" id="UP000016922">
    <property type="component" value="Unassembled WGS sequence"/>
</dbReference>
<dbReference type="PANTHER" id="PTHR45646:SF11">
    <property type="entry name" value="SERINE_THREONINE-PROTEIN KINASE DOA"/>
    <property type="match status" value="1"/>
</dbReference>
<gene>
    <name evidence="8" type="ORF">GLAREA_05552</name>
</gene>
<protein>
    <submittedName>
        <fullName evidence="8">Protein kinase-like (PK-like)</fullName>
    </submittedName>
</protein>
<evidence type="ECO:0000256" key="1">
    <source>
        <dbReference type="ARBA" id="ARBA00022527"/>
    </source>
</evidence>
<dbReference type="SMART" id="SM00220">
    <property type="entry name" value="S_TKc"/>
    <property type="match status" value="1"/>
</dbReference>
<dbReference type="OrthoDB" id="5979581at2759"/>
<dbReference type="EMBL" id="KE145353">
    <property type="protein sequence ID" value="EPE36214.1"/>
    <property type="molecule type" value="Genomic_DNA"/>
</dbReference>
<evidence type="ECO:0000259" key="7">
    <source>
        <dbReference type="PROSITE" id="PS50011"/>
    </source>
</evidence>
<dbReference type="GeneID" id="19464606"/>
<dbReference type="Gene3D" id="1.10.510.10">
    <property type="entry name" value="Transferase(Phosphotransferase) domain 1"/>
    <property type="match status" value="1"/>
</dbReference>
<dbReference type="GO" id="GO:0004674">
    <property type="term" value="F:protein serine/threonine kinase activity"/>
    <property type="evidence" value="ECO:0007669"/>
    <property type="project" value="UniProtKB-KW"/>
</dbReference>
<keyword evidence="4 8" id="KW-0418">Kinase</keyword>
<dbReference type="HOGENOM" id="CLU_000288_81_4_1"/>
<evidence type="ECO:0000256" key="2">
    <source>
        <dbReference type="ARBA" id="ARBA00022679"/>
    </source>
</evidence>
<dbReference type="InterPro" id="IPR011009">
    <property type="entry name" value="Kinase-like_dom_sf"/>
</dbReference>
<proteinExistence type="predicted"/>
<dbReference type="eggNOG" id="ENOG502T0P2">
    <property type="taxonomic scope" value="Eukaryota"/>
</dbReference>
<dbReference type="GO" id="GO:0005634">
    <property type="term" value="C:nucleus"/>
    <property type="evidence" value="ECO:0007669"/>
    <property type="project" value="TreeGrafter"/>
</dbReference>
<keyword evidence="9" id="KW-1185">Reference proteome</keyword>
<evidence type="ECO:0000256" key="3">
    <source>
        <dbReference type="ARBA" id="ARBA00022741"/>
    </source>
</evidence>
<dbReference type="KEGG" id="glz:GLAREA_05552"/>
<organism evidence="8 9">
    <name type="scientific">Glarea lozoyensis (strain ATCC 20868 / MF5171)</name>
    <dbReference type="NCBI Taxonomy" id="1116229"/>
    <lineage>
        <taxon>Eukaryota</taxon>
        <taxon>Fungi</taxon>
        <taxon>Dikarya</taxon>
        <taxon>Ascomycota</taxon>
        <taxon>Pezizomycotina</taxon>
        <taxon>Leotiomycetes</taxon>
        <taxon>Helotiales</taxon>
        <taxon>Helotiaceae</taxon>
        <taxon>Glarea</taxon>
    </lineage>
</organism>
<feature type="region of interest" description="Disordered" evidence="6">
    <location>
        <begin position="1"/>
        <end position="20"/>
    </location>
</feature>
<feature type="domain" description="Protein kinase" evidence="7">
    <location>
        <begin position="1"/>
        <end position="351"/>
    </location>
</feature>
<keyword evidence="3" id="KW-0547">Nucleotide-binding</keyword>
<dbReference type="InterPro" id="IPR051175">
    <property type="entry name" value="CLK_kinases"/>
</dbReference>
<dbReference type="PANTHER" id="PTHR45646">
    <property type="entry name" value="SERINE/THREONINE-PROTEIN KINASE DOA-RELATED"/>
    <property type="match status" value="1"/>
</dbReference>
<dbReference type="Gene3D" id="3.30.200.20">
    <property type="entry name" value="Phosphorylase Kinase, domain 1"/>
    <property type="match status" value="1"/>
</dbReference>
<dbReference type="AlphaFoldDB" id="S3DGF7"/>
<dbReference type="GO" id="GO:0005524">
    <property type="term" value="F:ATP binding"/>
    <property type="evidence" value="ECO:0007669"/>
    <property type="project" value="UniProtKB-KW"/>
</dbReference>
<keyword evidence="2" id="KW-0808">Transferase</keyword>